<dbReference type="Gene3D" id="1.10.150.130">
    <property type="match status" value="1"/>
</dbReference>
<dbReference type="InterPro" id="IPR010998">
    <property type="entry name" value="Integrase_recombinase_N"/>
</dbReference>
<keyword evidence="3" id="KW-0238">DNA-binding</keyword>
<dbReference type="OrthoDB" id="6132677at2759"/>
<dbReference type="InterPro" id="IPR001878">
    <property type="entry name" value="Znf_CCHC"/>
</dbReference>
<dbReference type="InterPro" id="IPR026906">
    <property type="entry name" value="LRR_5"/>
</dbReference>
<keyword evidence="4" id="KW-0479">Metal-binding</keyword>
<reference evidence="8" key="1">
    <citation type="submission" date="2021-03" db="EMBL/GenBank/DDBJ databases">
        <authorList>
            <person name="Bekaert M."/>
        </authorList>
    </citation>
    <scope>NUCLEOTIDE SEQUENCE</scope>
</reference>
<feature type="transmembrane region" description="Helical" evidence="6">
    <location>
        <begin position="489"/>
        <end position="509"/>
    </location>
</feature>
<dbReference type="Gene3D" id="4.10.60.10">
    <property type="entry name" value="Zinc finger, CCHC-type"/>
    <property type="match status" value="1"/>
</dbReference>
<evidence type="ECO:0000256" key="6">
    <source>
        <dbReference type="SAM" id="Phobius"/>
    </source>
</evidence>
<proteinExistence type="predicted"/>
<dbReference type="GO" id="GO:0003677">
    <property type="term" value="F:DNA binding"/>
    <property type="evidence" value="ECO:0007669"/>
    <property type="project" value="UniProtKB-KW"/>
</dbReference>
<protein>
    <recommendedName>
        <fullName evidence="7">CCHC-type domain-containing protein</fullName>
    </recommendedName>
</protein>
<feature type="compositionally biased region" description="Polar residues" evidence="5">
    <location>
        <begin position="168"/>
        <end position="180"/>
    </location>
</feature>
<dbReference type="InterPro" id="IPR032675">
    <property type="entry name" value="LRR_dom_sf"/>
</dbReference>
<comment type="caution">
    <text evidence="8">The sequence shown here is derived from an EMBL/GenBank/DDBJ whole genome shotgun (WGS) entry which is preliminary data.</text>
</comment>
<keyword evidence="4" id="KW-0863">Zinc-finger</keyword>
<keyword evidence="6" id="KW-0472">Membrane</keyword>
<dbReference type="InterPro" id="IPR003591">
    <property type="entry name" value="Leu-rich_rpt_typical-subtyp"/>
</dbReference>
<keyword evidence="1" id="KW-0433">Leucine-rich repeat</keyword>
<keyword evidence="4" id="KW-0862">Zinc</keyword>
<dbReference type="PROSITE" id="PS50158">
    <property type="entry name" value="ZF_CCHC"/>
    <property type="match status" value="1"/>
</dbReference>
<evidence type="ECO:0000313" key="8">
    <source>
        <dbReference type="EMBL" id="CAG2247092.1"/>
    </source>
</evidence>
<organism evidence="8 9">
    <name type="scientific">Mytilus edulis</name>
    <name type="common">Blue mussel</name>
    <dbReference type="NCBI Taxonomy" id="6550"/>
    <lineage>
        <taxon>Eukaryota</taxon>
        <taxon>Metazoa</taxon>
        <taxon>Spiralia</taxon>
        <taxon>Lophotrochozoa</taxon>
        <taxon>Mollusca</taxon>
        <taxon>Bivalvia</taxon>
        <taxon>Autobranchia</taxon>
        <taxon>Pteriomorphia</taxon>
        <taxon>Mytilida</taxon>
        <taxon>Mytiloidea</taxon>
        <taxon>Mytilidae</taxon>
        <taxon>Mytilinae</taxon>
        <taxon>Mytilus</taxon>
    </lineage>
</organism>
<dbReference type="SUPFAM" id="SSF52047">
    <property type="entry name" value="RNI-like"/>
    <property type="match status" value="1"/>
</dbReference>
<keyword evidence="2" id="KW-0677">Repeat</keyword>
<keyword evidence="9" id="KW-1185">Reference proteome</keyword>
<evidence type="ECO:0000256" key="2">
    <source>
        <dbReference type="ARBA" id="ARBA00022737"/>
    </source>
</evidence>
<dbReference type="PANTHER" id="PTHR45712">
    <property type="entry name" value="AGAP008170-PA"/>
    <property type="match status" value="1"/>
</dbReference>
<name>A0A8S3ULY0_MYTED</name>
<dbReference type="InterPro" id="IPR036875">
    <property type="entry name" value="Znf_CCHC_sf"/>
</dbReference>
<evidence type="ECO:0000256" key="1">
    <source>
        <dbReference type="ARBA" id="ARBA00022614"/>
    </source>
</evidence>
<dbReference type="InterPro" id="IPR050333">
    <property type="entry name" value="SLRP"/>
</dbReference>
<evidence type="ECO:0000256" key="5">
    <source>
        <dbReference type="SAM" id="MobiDB-lite"/>
    </source>
</evidence>
<keyword evidence="6" id="KW-1133">Transmembrane helix</keyword>
<dbReference type="Pfam" id="PF13306">
    <property type="entry name" value="LRR_5"/>
    <property type="match status" value="2"/>
</dbReference>
<dbReference type="PANTHER" id="PTHR45712:SF22">
    <property type="entry name" value="INSULIN-LIKE GROWTH FACTOR-BINDING PROTEIN COMPLEX ACID LABILE SUBUNIT"/>
    <property type="match status" value="1"/>
</dbReference>
<dbReference type="GO" id="GO:0008270">
    <property type="term" value="F:zinc ion binding"/>
    <property type="evidence" value="ECO:0007669"/>
    <property type="project" value="UniProtKB-KW"/>
</dbReference>
<keyword evidence="6" id="KW-0812">Transmembrane</keyword>
<dbReference type="InterPro" id="IPR001611">
    <property type="entry name" value="Leu-rich_rpt"/>
</dbReference>
<dbReference type="SMART" id="SM00369">
    <property type="entry name" value="LRR_TYP"/>
    <property type="match status" value="7"/>
</dbReference>
<dbReference type="Proteomes" id="UP000683360">
    <property type="component" value="Unassembled WGS sequence"/>
</dbReference>
<evidence type="ECO:0000259" key="7">
    <source>
        <dbReference type="PROSITE" id="PS50158"/>
    </source>
</evidence>
<feature type="transmembrane region" description="Helical" evidence="6">
    <location>
        <begin position="459"/>
        <end position="477"/>
    </location>
</feature>
<feature type="region of interest" description="Disordered" evidence="5">
    <location>
        <begin position="160"/>
        <end position="180"/>
    </location>
</feature>
<evidence type="ECO:0000313" key="9">
    <source>
        <dbReference type="Proteomes" id="UP000683360"/>
    </source>
</evidence>
<dbReference type="EMBL" id="CAJPWZ010002891">
    <property type="protein sequence ID" value="CAG2247092.1"/>
    <property type="molecule type" value="Genomic_DNA"/>
</dbReference>
<sequence length="938" mass="105903">MSNSDPDLDVRDPTKSSGVNTDLSTDGAVSIFSTVLSNGLEQQKNNIIQHFESRFANEKSEKATGKEGNRIQHSFNLERSDKLSKIDSFVKFNSLDAASRLISEEKETLRKRNKILKIADKHGWDTVQEYLDSPLADNKDDAVNLRSAITRANSRRRNYKPYDRPVEKSTNGYGRSDNNGTKFNTKEFFRGFSQFNANDGNRGKSTSNFQSAVCFYCNQPGHFARACPFKGTPSATVSSPKEQLPKFLNSSQSSVINEVEYSFDIINNYETETGKTLINVIGNLRRNVEFWKNVLCANDFIINTINLGYRIPFSQWKQFEDYANNTRLASVIDVLPSIIESSKAKSTNNKYRIYFEKFRKWCVSFGLQYSPATSTTISLYIGGLIQQGISVSVLESNYYSIKWHHDKNFKDNPCSDEFLSLIVEGGKRILSKPINKKEPVTPEILQMIISKYGIENDLSSLRICVLCLLGFSGFLRYSELAAIKAKHITFFIGFLAYWMLLVHISFATICPVPPPCKCTTYSGQRAYCSRLNLTQIPDLIKSGGTWIIDFSNNNIKTINARAFRNVQLEQVYFSNNSISIVDDDAFSGSETSMDVVRFDGNKLKSIPIALTRLSNLIGINIQYNPITELDKTILTNMSKSLIGISFGSSSMKYWPVSIQQLNNLLMLSIYNLPISEFPDNAFKGFEKRFKFLEVISTNFHNIPVNMNKLTNLNYVNFKDNHFITEIPEDAFTGLHNITTMNFEGNGIKTMPAIFKDSDKMYQVTIKSDELTNITDSRHSAKSQSKFYYLTLTNTKFVTVPKAISNMQTVTVISLVNGSIETVQLNDFKQLPALANIVLSSNPIKSIKTNAFMNLPSLRYLSLDGTQLTTVPEAIANTNVSWVNMNNTKIECTCSGLNWMKLWPRRLQTTIEGICINTGTSIMNFVTSIIPTCKFEDIQ</sequence>
<dbReference type="Pfam" id="PF00098">
    <property type="entry name" value="zf-CCHC"/>
    <property type="match status" value="1"/>
</dbReference>
<dbReference type="SMART" id="SM00343">
    <property type="entry name" value="ZnF_C2HC"/>
    <property type="match status" value="1"/>
</dbReference>
<gene>
    <name evidence="8" type="ORF">MEDL_59084</name>
</gene>
<feature type="domain" description="CCHC-type" evidence="7">
    <location>
        <begin position="214"/>
        <end position="228"/>
    </location>
</feature>
<dbReference type="Pfam" id="PF13855">
    <property type="entry name" value="LRR_8"/>
    <property type="match status" value="1"/>
</dbReference>
<feature type="region of interest" description="Disordered" evidence="5">
    <location>
        <begin position="1"/>
        <end position="23"/>
    </location>
</feature>
<dbReference type="AlphaFoldDB" id="A0A8S3ULY0"/>
<accession>A0A8S3ULY0</accession>
<dbReference type="Gene3D" id="3.80.10.10">
    <property type="entry name" value="Ribonuclease Inhibitor"/>
    <property type="match status" value="2"/>
</dbReference>
<evidence type="ECO:0000256" key="3">
    <source>
        <dbReference type="ARBA" id="ARBA00023125"/>
    </source>
</evidence>
<evidence type="ECO:0000256" key="4">
    <source>
        <dbReference type="PROSITE-ProRule" id="PRU00047"/>
    </source>
</evidence>
<dbReference type="SUPFAM" id="SSF47823">
    <property type="entry name" value="lambda integrase-like, N-terminal domain"/>
    <property type="match status" value="1"/>
</dbReference>
<dbReference type="SUPFAM" id="SSF57756">
    <property type="entry name" value="Retrovirus zinc finger-like domains"/>
    <property type="match status" value="1"/>
</dbReference>